<protein>
    <recommendedName>
        <fullName evidence="4">Signal recognition particle subunit SRP72</fullName>
    </recommendedName>
</protein>
<dbReference type="InterPro" id="IPR026270">
    <property type="entry name" value="SRP72"/>
</dbReference>
<evidence type="ECO:0000256" key="3">
    <source>
        <dbReference type="ARBA" id="ARBA00007676"/>
    </source>
</evidence>
<feature type="compositionally biased region" description="Basic and acidic residues" evidence="9">
    <location>
        <begin position="686"/>
        <end position="698"/>
    </location>
</feature>
<evidence type="ECO:0000259" key="10">
    <source>
        <dbReference type="Pfam" id="PF08492"/>
    </source>
</evidence>
<feature type="compositionally biased region" description="Basic residues" evidence="9">
    <location>
        <begin position="657"/>
        <end position="668"/>
    </location>
</feature>
<feature type="compositionally biased region" description="Gly residues" evidence="9">
    <location>
        <begin position="321"/>
        <end position="336"/>
    </location>
</feature>
<dbReference type="GO" id="GO:0005783">
    <property type="term" value="C:endoplasmic reticulum"/>
    <property type="evidence" value="ECO:0007669"/>
    <property type="project" value="UniProtKB-SubCell"/>
</dbReference>
<evidence type="ECO:0000256" key="4">
    <source>
        <dbReference type="ARBA" id="ARBA00018350"/>
    </source>
</evidence>
<organism evidence="11 12">
    <name type="scientific">Pleodorina starrii</name>
    <dbReference type="NCBI Taxonomy" id="330485"/>
    <lineage>
        <taxon>Eukaryota</taxon>
        <taxon>Viridiplantae</taxon>
        <taxon>Chlorophyta</taxon>
        <taxon>core chlorophytes</taxon>
        <taxon>Chlorophyceae</taxon>
        <taxon>CS clade</taxon>
        <taxon>Chlamydomonadales</taxon>
        <taxon>Volvocaceae</taxon>
        <taxon>Pleodorina</taxon>
    </lineage>
</organism>
<gene>
    <name evidence="11" type="primary">PLEST007295</name>
    <name evidence="11" type="ORF">PLESTB_000469200</name>
</gene>
<feature type="region of interest" description="Disordered" evidence="9">
    <location>
        <begin position="307"/>
        <end position="340"/>
    </location>
</feature>
<feature type="compositionally biased region" description="Basic residues" evidence="9">
    <location>
        <begin position="699"/>
        <end position="708"/>
    </location>
</feature>
<dbReference type="OrthoDB" id="5421607at2759"/>
<comment type="similarity">
    <text evidence="3">Belongs to the SRP72 family.</text>
</comment>
<evidence type="ECO:0000313" key="11">
    <source>
        <dbReference type="EMBL" id="GLC51131.1"/>
    </source>
</evidence>
<evidence type="ECO:0000256" key="6">
    <source>
        <dbReference type="ARBA" id="ARBA00022824"/>
    </source>
</evidence>
<dbReference type="InterPro" id="IPR013699">
    <property type="entry name" value="Signal_recog_part_SRP72_RNA-bd"/>
</dbReference>
<dbReference type="InterPro" id="IPR011990">
    <property type="entry name" value="TPR-like_helical_dom_sf"/>
</dbReference>
<evidence type="ECO:0000313" key="12">
    <source>
        <dbReference type="Proteomes" id="UP001165080"/>
    </source>
</evidence>
<dbReference type="Proteomes" id="UP001165080">
    <property type="component" value="Unassembled WGS sequence"/>
</dbReference>
<keyword evidence="12" id="KW-1185">Reference proteome</keyword>
<dbReference type="SUPFAM" id="SSF48452">
    <property type="entry name" value="TPR-like"/>
    <property type="match status" value="1"/>
</dbReference>
<feature type="compositionally biased region" description="Low complexity" evidence="9">
    <location>
        <begin position="731"/>
        <end position="744"/>
    </location>
</feature>
<comment type="subcellular location">
    <subcellularLocation>
        <location evidence="2">Cytoplasm</location>
    </subcellularLocation>
    <subcellularLocation>
        <location evidence="1">Endoplasmic reticulum</location>
    </subcellularLocation>
</comment>
<evidence type="ECO:0000256" key="5">
    <source>
        <dbReference type="ARBA" id="ARBA00022490"/>
    </source>
</evidence>
<feature type="region of interest" description="Disordered" evidence="9">
    <location>
        <begin position="636"/>
        <end position="760"/>
    </location>
</feature>
<dbReference type="GO" id="GO:0008312">
    <property type="term" value="F:7S RNA binding"/>
    <property type="evidence" value="ECO:0007669"/>
    <property type="project" value="InterPro"/>
</dbReference>
<evidence type="ECO:0000256" key="1">
    <source>
        <dbReference type="ARBA" id="ARBA00004240"/>
    </source>
</evidence>
<comment type="caution">
    <text evidence="11">The sequence shown here is derived from an EMBL/GenBank/DDBJ whole genome shotgun (WGS) entry which is preliminary data.</text>
</comment>
<dbReference type="GO" id="GO:0006614">
    <property type="term" value="P:SRP-dependent cotranslational protein targeting to membrane"/>
    <property type="evidence" value="ECO:0007669"/>
    <property type="project" value="InterPro"/>
</dbReference>
<evidence type="ECO:0000256" key="2">
    <source>
        <dbReference type="ARBA" id="ARBA00004496"/>
    </source>
</evidence>
<dbReference type="PANTHER" id="PTHR14094:SF9">
    <property type="entry name" value="SIGNAL RECOGNITION PARTICLE SUBUNIT SRP72"/>
    <property type="match status" value="1"/>
</dbReference>
<dbReference type="PANTHER" id="PTHR14094">
    <property type="entry name" value="SIGNAL RECOGNITION PARTICLE 72"/>
    <property type="match status" value="1"/>
</dbReference>
<proteinExistence type="inferred from homology"/>
<keyword evidence="6" id="KW-0256">Endoplasmic reticulum</keyword>
<dbReference type="AlphaFoldDB" id="A0A9W6BF83"/>
<keyword evidence="5" id="KW-0963">Cytoplasm</keyword>
<feature type="compositionally biased region" description="Basic and acidic residues" evidence="9">
    <location>
        <begin position="721"/>
        <end position="730"/>
    </location>
</feature>
<dbReference type="Pfam" id="PF08492">
    <property type="entry name" value="SRP72"/>
    <property type="match status" value="1"/>
</dbReference>
<reference evidence="11 12" key="1">
    <citation type="journal article" date="2023" name="Commun. Biol.">
        <title>Reorganization of the ancestral sex-determining regions during the evolution of trioecy in Pleodorina starrii.</title>
        <authorList>
            <person name="Takahashi K."/>
            <person name="Suzuki S."/>
            <person name="Kawai-Toyooka H."/>
            <person name="Yamamoto K."/>
            <person name="Hamaji T."/>
            <person name="Ootsuki R."/>
            <person name="Yamaguchi H."/>
            <person name="Kawachi M."/>
            <person name="Higashiyama T."/>
            <person name="Nozaki H."/>
        </authorList>
    </citation>
    <scope>NUCLEOTIDE SEQUENCE [LARGE SCALE GENOMIC DNA]</scope>
    <source>
        <strain evidence="11 12">NIES-4479</strain>
    </source>
</reference>
<keyword evidence="8" id="KW-0687">Ribonucleoprotein</keyword>
<feature type="compositionally biased region" description="Low complexity" evidence="9">
    <location>
        <begin position="308"/>
        <end position="320"/>
    </location>
</feature>
<sequence>MASEATPLEQAFDKLNTCIKNQQHKKALKACDEVLALAPGDEDALRCKVVAHMQLSEFQQALALLKKPPLASQPLGFEKAYCLYRLGQIDEALAVATSALSAPDSDSAAATPLLQLQAQLEYRRGRTRDCINTYDKLFQQHKADSLELKTNVLAAYVAAGLAGELPDLMAALKVKPRDSFEVAFNRACGLVAGGQVAAAEGELRLAIKLGRETLFEEDLGEEEVEDELSPLSCQLAYVLGRLGRQAEAAELYDKLIRGPQTLRDEATRALANNNAIADAPNRLEPGPQNRKYIASATRKLEALLERPGGAATQQQQQQAAGAGGGGGGEEGGGGSVGSLAGLLARHTPAGSLPRFAEGVESRLGADQKMRLLLNLGLLYLVGGRADAAREVVGVLAAAPGGAAEPAVAMLSAAVSMSQGKTVDADRALEAFVASCGSGGPGSPPASASVGPTLMRAQTALEAGNPAAAQGLLAGLRDGDVAASGAVVATRVALYEQLNDTAGAEALLDSAVAHWRSRSGQEGAASALAWCLSCVIGLKLRLGKLEEAKQAFKQLQSYGVSTTAAGASTLVHLTRACALADPAAAPGLVTGMAPAPAPAALSRLDLDALEEGAVRAPGGGGGGGARGGPDLAAGDLAAAARAAGKRGGEAMDVDQQPRVKKSRKKRKPKLPAGYNPELPNGGLPPPDPERWLPKWERAEFKKKRDKRKREKDAVKGSQGAGKVDESLDRTKAPAPSAAGPSDAKAQPAKPNLPPRKGKGKK</sequence>
<evidence type="ECO:0000256" key="7">
    <source>
        <dbReference type="ARBA" id="ARBA00023135"/>
    </source>
</evidence>
<dbReference type="GO" id="GO:0043022">
    <property type="term" value="F:ribosome binding"/>
    <property type="evidence" value="ECO:0007669"/>
    <property type="project" value="TreeGrafter"/>
</dbReference>
<keyword evidence="7" id="KW-0733">Signal recognition particle</keyword>
<evidence type="ECO:0000256" key="8">
    <source>
        <dbReference type="ARBA" id="ARBA00023274"/>
    </source>
</evidence>
<feature type="domain" description="Signal recognition particle SRP72 subunit RNA-binding" evidence="10">
    <location>
        <begin position="654"/>
        <end position="701"/>
    </location>
</feature>
<dbReference type="EMBL" id="BRXU01000004">
    <property type="protein sequence ID" value="GLC51131.1"/>
    <property type="molecule type" value="Genomic_DNA"/>
</dbReference>
<evidence type="ECO:0000256" key="9">
    <source>
        <dbReference type="SAM" id="MobiDB-lite"/>
    </source>
</evidence>
<name>A0A9W6BF83_9CHLO</name>
<dbReference type="GO" id="GO:0005786">
    <property type="term" value="C:signal recognition particle, endoplasmic reticulum targeting"/>
    <property type="evidence" value="ECO:0007669"/>
    <property type="project" value="UniProtKB-KW"/>
</dbReference>
<dbReference type="Gene3D" id="1.25.40.10">
    <property type="entry name" value="Tetratricopeptide repeat domain"/>
    <property type="match status" value="2"/>
</dbReference>
<accession>A0A9W6BF83</accession>